<dbReference type="EnsemblPlants" id="evm.model.05.2028">
    <property type="protein sequence ID" value="cds.evm.model.05.2028"/>
    <property type="gene ID" value="evm.TU.05.2028"/>
</dbReference>
<dbReference type="OrthoDB" id="1146241at2759"/>
<evidence type="ECO:0000256" key="3">
    <source>
        <dbReference type="ARBA" id="ARBA00022525"/>
    </source>
</evidence>
<dbReference type="InterPro" id="IPR008801">
    <property type="entry name" value="RALF"/>
</dbReference>
<protein>
    <recommendedName>
        <fullName evidence="10">Rapid ALkalinization Factor</fullName>
    </recommendedName>
</protein>
<dbReference type="OMA" id="HISYRAM"/>
<feature type="chain" id="PRO_5031333192" description="Rapid ALkalinization Factor" evidence="7">
    <location>
        <begin position="26"/>
        <end position="123"/>
    </location>
</feature>
<keyword evidence="5 7" id="KW-0732">Signal</keyword>
<sequence>MEVVGKLSLVFLMVALVIATDRAYSFNMVEKSHGLNHFQRSVLGGGGAIGDYIGVNNEMLMDSEASRRTLAQGKSHISYQALKANSVPCGRRGQSYYDCQKRKRANPYRRGCSAITHCARVTG</sequence>
<keyword evidence="4" id="KW-0372">Hormone</keyword>
<evidence type="ECO:0000256" key="4">
    <source>
        <dbReference type="ARBA" id="ARBA00022702"/>
    </source>
</evidence>
<dbReference type="Pfam" id="PF05498">
    <property type="entry name" value="RALF"/>
    <property type="match status" value="1"/>
</dbReference>
<dbReference type="Proteomes" id="UP000596661">
    <property type="component" value="Chromosome 5"/>
</dbReference>
<keyword evidence="6" id="KW-1015">Disulfide bond</keyword>
<comment type="subcellular location">
    <subcellularLocation>
        <location evidence="1">Secreted</location>
    </subcellularLocation>
</comment>
<evidence type="ECO:0000313" key="9">
    <source>
        <dbReference type="Proteomes" id="UP000596661"/>
    </source>
</evidence>
<reference evidence="8" key="2">
    <citation type="submission" date="2021-03" db="UniProtKB">
        <authorList>
            <consortium name="EnsemblPlants"/>
        </authorList>
    </citation>
    <scope>IDENTIFICATION</scope>
</reference>
<dbReference type="EMBL" id="UZAU01000549">
    <property type="status" value="NOT_ANNOTATED_CDS"/>
    <property type="molecule type" value="Genomic_DNA"/>
</dbReference>
<name>A0A803PNZ1_CANSA</name>
<proteinExistence type="inferred from homology"/>
<keyword evidence="3" id="KW-0964">Secreted</keyword>
<dbReference type="PANTHER" id="PTHR33136">
    <property type="entry name" value="RAPID ALKALINIZATION FACTOR-LIKE"/>
    <property type="match status" value="1"/>
</dbReference>
<evidence type="ECO:0000256" key="2">
    <source>
        <dbReference type="ARBA" id="ARBA00009178"/>
    </source>
</evidence>
<keyword evidence="9" id="KW-1185">Reference proteome</keyword>
<comment type="similarity">
    <text evidence="2">Belongs to the plant rapid alkalinization factor (RALF) family.</text>
</comment>
<evidence type="ECO:0008006" key="10">
    <source>
        <dbReference type="Google" id="ProtNLM"/>
    </source>
</evidence>
<accession>A0A803PNZ1</accession>
<evidence type="ECO:0000256" key="1">
    <source>
        <dbReference type="ARBA" id="ARBA00004613"/>
    </source>
</evidence>
<dbReference type="GO" id="GO:0009506">
    <property type="term" value="C:plasmodesma"/>
    <property type="evidence" value="ECO:0007669"/>
    <property type="project" value="TreeGrafter"/>
</dbReference>
<evidence type="ECO:0000313" key="8">
    <source>
        <dbReference type="EnsemblPlants" id="cds.evm.model.05.2028"/>
    </source>
</evidence>
<reference evidence="8" key="1">
    <citation type="submission" date="2018-11" db="EMBL/GenBank/DDBJ databases">
        <authorList>
            <person name="Grassa J C."/>
        </authorList>
    </citation>
    <scope>NUCLEOTIDE SEQUENCE [LARGE SCALE GENOMIC DNA]</scope>
</reference>
<evidence type="ECO:0000256" key="7">
    <source>
        <dbReference type="SAM" id="SignalP"/>
    </source>
</evidence>
<dbReference type="AlphaFoldDB" id="A0A803PNZ1"/>
<dbReference type="GO" id="GO:0005576">
    <property type="term" value="C:extracellular region"/>
    <property type="evidence" value="ECO:0007669"/>
    <property type="project" value="UniProtKB-SubCell"/>
</dbReference>
<evidence type="ECO:0000256" key="6">
    <source>
        <dbReference type="ARBA" id="ARBA00023157"/>
    </source>
</evidence>
<dbReference type="Gramene" id="evm.model.05.2028">
    <property type="protein sequence ID" value="cds.evm.model.05.2028"/>
    <property type="gene ID" value="evm.TU.05.2028"/>
</dbReference>
<organism evidence="8 9">
    <name type="scientific">Cannabis sativa</name>
    <name type="common">Hemp</name>
    <name type="synonym">Marijuana</name>
    <dbReference type="NCBI Taxonomy" id="3483"/>
    <lineage>
        <taxon>Eukaryota</taxon>
        <taxon>Viridiplantae</taxon>
        <taxon>Streptophyta</taxon>
        <taxon>Embryophyta</taxon>
        <taxon>Tracheophyta</taxon>
        <taxon>Spermatophyta</taxon>
        <taxon>Magnoliopsida</taxon>
        <taxon>eudicotyledons</taxon>
        <taxon>Gunneridae</taxon>
        <taxon>Pentapetalae</taxon>
        <taxon>rosids</taxon>
        <taxon>fabids</taxon>
        <taxon>Rosales</taxon>
        <taxon>Cannabaceae</taxon>
        <taxon>Cannabis</taxon>
    </lineage>
</organism>
<dbReference type="GO" id="GO:0019722">
    <property type="term" value="P:calcium-mediated signaling"/>
    <property type="evidence" value="ECO:0007669"/>
    <property type="project" value="TreeGrafter"/>
</dbReference>
<feature type="signal peptide" evidence="7">
    <location>
        <begin position="1"/>
        <end position="25"/>
    </location>
</feature>
<dbReference type="PANTHER" id="PTHR33136:SF89">
    <property type="entry name" value="PROTEIN RALF-LIKE 19"/>
    <property type="match status" value="1"/>
</dbReference>
<evidence type="ECO:0000256" key="5">
    <source>
        <dbReference type="ARBA" id="ARBA00022729"/>
    </source>
</evidence>
<dbReference type="GO" id="GO:0040008">
    <property type="term" value="P:regulation of growth"/>
    <property type="evidence" value="ECO:0007669"/>
    <property type="project" value="UniProtKB-ARBA"/>
</dbReference>
<dbReference type="GO" id="GO:0005179">
    <property type="term" value="F:hormone activity"/>
    <property type="evidence" value="ECO:0007669"/>
    <property type="project" value="UniProtKB-KW"/>
</dbReference>